<accession>A0A2R4CGA1</accession>
<sequence>MDIAPHAGKLAIDSVCDGASAAHNEDLVAVFEQDGMTDVLVIDGATSVADIDYADPAQGDVTWFVHEFRRRLAPHLRRDRAQGDSALLALADVRAAYRALAGEREVPAHAWPIAALTWLRFLPAGDGYTLHAWCVGDCKTLLFDGDASIHDLDPYVNPQEAILQAQVAKLAQAGIVDAAARKAALLPMLRDRRVEQNMAPAPTILCLAPQGPIAARTLTVPLARGAAVIAMTDGFWRLVDPYRLLTAGELARRCLADGAASVLAQLRAFEADQGRADSLAVKRADDAAAAVCRVPLRLLS</sequence>
<organism evidence="1 2">
    <name type="scientific">Pseudoduganella armeniaca</name>
    <dbReference type="NCBI Taxonomy" id="2072590"/>
    <lineage>
        <taxon>Bacteria</taxon>
        <taxon>Pseudomonadati</taxon>
        <taxon>Pseudomonadota</taxon>
        <taxon>Betaproteobacteria</taxon>
        <taxon>Burkholderiales</taxon>
        <taxon>Oxalobacteraceae</taxon>
        <taxon>Telluria group</taxon>
        <taxon>Pseudoduganella</taxon>
    </lineage>
</organism>
<dbReference type="AlphaFoldDB" id="A0A2R4CGA1"/>
<dbReference type="RefSeq" id="WP_107143948.1">
    <property type="nucleotide sequence ID" value="NZ_CP028324.1"/>
</dbReference>
<dbReference type="EMBL" id="CP028324">
    <property type="protein sequence ID" value="AVR98615.1"/>
    <property type="molecule type" value="Genomic_DNA"/>
</dbReference>
<dbReference type="SUPFAM" id="SSF81606">
    <property type="entry name" value="PP2C-like"/>
    <property type="match status" value="1"/>
</dbReference>
<dbReference type="Gene3D" id="3.60.40.10">
    <property type="entry name" value="PPM-type phosphatase domain"/>
    <property type="match status" value="1"/>
</dbReference>
<dbReference type="InterPro" id="IPR036457">
    <property type="entry name" value="PPM-type-like_dom_sf"/>
</dbReference>
<protein>
    <recommendedName>
        <fullName evidence="3">Protein phosphatase 2C domain-containing protein</fullName>
    </recommendedName>
</protein>
<dbReference type="KEGG" id="masz:C9I28_25520"/>
<dbReference type="OrthoDB" id="8752741at2"/>
<name>A0A2R4CGA1_9BURK</name>
<gene>
    <name evidence="1" type="ORF">C9I28_25520</name>
</gene>
<evidence type="ECO:0000313" key="2">
    <source>
        <dbReference type="Proteomes" id="UP000240505"/>
    </source>
</evidence>
<dbReference type="Proteomes" id="UP000240505">
    <property type="component" value="Chromosome"/>
</dbReference>
<reference evidence="1 2" key="1">
    <citation type="submission" date="2018-03" db="EMBL/GenBank/DDBJ databases">
        <title>Massilia armeniaca sp. nov., isolated from desert soil.</title>
        <authorList>
            <person name="Huang H."/>
            <person name="Ren M."/>
        </authorList>
    </citation>
    <scope>NUCLEOTIDE SEQUENCE [LARGE SCALE GENOMIC DNA]</scope>
    <source>
        <strain evidence="1 2">ZMN-3</strain>
    </source>
</reference>
<evidence type="ECO:0008006" key="3">
    <source>
        <dbReference type="Google" id="ProtNLM"/>
    </source>
</evidence>
<evidence type="ECO:0000313" key="1">
    <source>
        <dbReference type="EMBL" id="AVR98615.1"/>
    </source>
</evidence>
<keyword evidence="2" id="KW-1185">Reference proteome</keyword>
<proteinExistence type="predicted"/>